<organism evidence="1 2">
    <name type="scientific">Russula earlei</name>
    <dbReference type="NCBI Taxonomy" id="71964"/>
    <lineage>
        <taxon>Eukaryota</taxon>
        <taxon>Fungi</taxon>
        <taxon>Dikarya</taxon>
        <taxon>Basidiomycota</taxon>
        <taxon>Agaricomycotina</taxon>
        <taxon>Agaricomycetes</taxon>
        <taxon>Russulales</taxon>
        <taxon>Russulaceae</taxon>
        <taxon>Russula</taxon>
    </lineage>
</organism>
<accession>A0ACC0UFQ1</accession>
<gene>
    <name evidence="1" type="ORF">F5148DRAFT_676619</name>
</gene>
<evidence type="ECO:0000313" key="1">
    <source>
        <dbReference type="EMBL" id="KAI9509894.1"/>
    </source>
</evidence>
<dbReference type="EMBL" id="JAGFNK010000053">
    <property type="protein sequence ID" value="KAI9509894.1"/>
    <property type="molecule type" value="Genomic_DNA"/>
</dbReference>
<proteinExistence type="predicted"/>
<dbReference type="Proteomes" id="UP001207468">
    <property type="component" value="Unassembled WGS sequence"/>
</dbReference>
<evidence type="ECO:0000313" key="2">
    <source>
        <dbReference type="Proteomes" id="UP001207468"/>
    </source>
</evidence>
<name>A0ACC0UFQ1_9AGAM</name>
<comment type="caution">
    <text evidence="1">The sequence shown here is derived from an EMBL/GenBank/DDBJ whole genome shotgun (WGS) entry which is preliminary data.</text>
</comment>
<keyword evidence="2" id="KW-1185">Reference proteome</keyword>
<sequence>MTFELMMASGIQPAEDQANDVLEWYARRGDVSGLEEFLQEFVRGSLTDRQRHLHIKAHEKSVPPGAVPESALSLLHTYESTGRPPPMTAYSRLIAALFRIPSSVAHAQAWDLFSHMRYVAHPHPDSLLYSQMIQACALPTPSEPERALDLFTEMTIDRRIPPTAGAYTAAILACARSGSKVYVNEAFRLAKEMLNAHRDARGRSAFSPDSHTFGALLEGAKRIGDLGRVRWILAEMVEMTRRNPESRDVVVDERIMTHVFHAYAAYKPPFRRSMAPLASQNKVDADTSEPVESFVADDREPSPPPPVEVPQEPSFAHLPPQSRPEVIGEARALFARISRPSPPPTGSPSGAPLLPALPDVHVTPRLLRAYLSIFYAHAPLETAHGMFRTTFADHGLTKDVVAIVEALERCAAARRGVDRARVGSFADDAWNEWTTFEKEKEKTPIRGESSARSIQRAYAARIRVLALTGRLDEALACLRTFSARYPPHAVLEPSRPRAERRNGMRDMRVSLAAGGRPLVRLTTVLDVQDDDVPAFLTFADVEVLHHRLVAAGDLRGLAYVKWACKAYEGALRKRREAALRA</sequence>
<reference evidence="1" key="1">
    <citation type="submission" date="2021-03" db="EMBL/GenBank/DDBJ databases">
        <title>Evolutionary priming and transition to the ectomycorrhizal habit in an iconic lineage of mushroom-forming fungi: is preadaptation a requirement?</title>
        <authorList>
            <consortium name="DOE Joint Genome Institute"/>
            <person name="Looney B.P."/>
            <person name="Miyauchi S."/>
            <person name="Morin E."/>
            <person name="Drula E."/>
            <person name="Courty P.E."/>
            <person name="Chicoki N."/>
            <person name="Fauchery L."/>
            <person name="Kohler A."/>
            <person name="Kuo A."/>
            <person name="LaButti K."/>
            <person name="Pangilinan J."/>
            <person name="Lipzen A."/>
            <person name="Riley R."/>
            <person name="Andreopoulos W."/>
            <person name="He G."/>
            <person name="Johnson J."/>
            <person name="Barry K.W."/>
            <person name="Grigoriev I.V."/>
            <person name="Nagy L."/>
            <person name="Hibbett D."/>
            <person name="Henrissat B."/>
            <person name="Matheny P.B."/>
            <person name="Labbe J."/>
            <person name="Martin A.F."/>
        </authorList>
    </citation>
    <scope>NUCLEOTIDE SEQUENCE</scope>
    <source>
        <strain evidence="1">BPL698</strain>
    </source>
</reference>
<protein>
    <submittedName>
        <fullName evidence="1">Uncharacterized protein</fullName>
    </submittedName>
</protein>